<dbReference type="AlphaFoldDB" id="A0AAJ0G963"/>
<evidence type="ECO:0000256" key="2">
    <source>
        <dbReference type="SAM" id="Phobius"/>
    </source>
</evidence>
<comment type="caution">
    <text evidence="3">The sequence shown here is derived from an EMBL/GenBank/DDBJ whole genome shotgun (WGS) entry which is preliminary data.</text>
</comment>
<dbReference type="Proteomes" id="UP001271007">
    <property type="component" value="Unassembled WGS sequence"/>
</dbReference>
<feature type="region of interest" description="Disordered" evidence="1">
    <location>
        <begin position="808"/>
        <end position="864"/>
    </location>
</feature>
<feature type="region of interest" description="Disordered" evidence="1">
    <location>
        <begin position="25"/>
        <end position="154"/>
    </location>
</feature>
<feature type="transmembrane region" description="Helical" evidence="2">
    <location>
        <begin position="310"/>
        <end position="330"/>
    </location>
</feature>
<reference evidence="3" key="1">
    <citation type="submission" date="2023-04" db="EMBL/GenBank/DDBJ databases">
        <title>Black Yeasts Isolated from many extreme environments.</title>
        <authorList>
            <person name="Coleine C."/>
            <person name="Stajich J.E."/>
            <person name="Selbmann L."/>
        </authorList>
    </citation>
    <scope>NUCLEOTIDE SEQUENCE</scope>
    <source>
        <strain evidence="3">CCFEE 5312</strain>
    </source>
</reference>
<keyword evidence="4" id="KW-1185">Reference proteome</keyword>
<feature type="compositionally biased region" description="Basic and acidic residues" evidence="1">
    <location>
        <begin position="809"/>
        <end position="822"/>
    </location>
</feature>
<feature type="transmembrane region" description="Helical" evidence="2">
    <location>
        <begin position="201"/>
        <end position="224"/>
    </location>
</feature>
<evidence type="ECO:0000313" key="3">
    <source>
        <dbReference type="EMBL" id="KAK3049169.1"/>
    </source>
</evidence>
<gene>
    <name evidence="3" type="ORF">LTR09_009588</name>
</gene>
<feature type="compositionally biased region" description="Basic and acidic residues" evidence="1">
    <location>
        <begin position="845"/>
        <end position="855"/>
    </location>
</feature>
<protein>
    <submittedName>
        <fullName evidence="3">Uncharacterized protein</fullName>
    </submittedName>
</protein>
<feature type="transmembrane region" description="Helical" evidence="2">
    <location>
        <begin position="762"/>
        <end position="783"/>
    </location>
</feature>
<dbReference type="EMBL" id="JAWDJX010000042">
    <property type="protein sequence ID" value="KAK3049169.1"/>
    <property type="molecule type" value="Genomic_DNA"/>
</dbReference>
<name>A0AAJ0G963_9PEZI</name>
<organism evidence="3 4">
    <name type="scientific">Extremus antarcticus</name>
    <dbReference type="NCBI Taxonomy" id="702011"/>
    <lineage>
        <taxon>Eukaryota</taxon>
        <taxon>Fungi</taxon>
        <taxon>Dikarya</taxon>
        <taxon>Ascomycota</taxon>
        <taxon>Pezizomycotina</taxon>
        <taxon>Dothideomycetes</taxon>
        <taxon>Dothideomycetidae</taxon>
        <taxon>Mycosphaerellales</taxon>
        <taxon>Extremaceae</taxon>
        <taxon>Extremus</taxon>
    </lineage>
</organism>
<keyword evidence="2" id="KW-0472">Membrane</keyword>
<sequence>MEQINQRSVVNDGYIVCPQQVVDANPRQQSADETSEHEAEIDSLLDGPRIMEFSDPYWDSRPVHQPGLAPTPSSSIARRPVPRPSASIARRQFPTPTPSIARRQVPTPTPSIARRPVPKPPTSIARRSVPTPPSSSGGLHGDTLRSSLEEDRDPPWTMHHLRTYDFQNSMTAYAGGQFADVEASHANDGSKQFKKDMDYDIAAGYILLSLFSTILSGIFFIIAIRAPRYGKSIGTDGSLTISKAAFLTSFCAKMIELSFVTILVAFIGQCLARRAFDKAGKTGVTIADMHMRLLPSQPGMVLTQPQSVRYAASTWLGVLTIIATIAALLYTSASTALVQPQLKFSQWEARTVQGLVATSFANTGYVQQKCKTPIVAASGLDDEVDSQLTCLQIDHASHAYHNYQHWLSTWADFATAGNGSAYLASRPKGYAMFNDNTTVIGPWIEKKNITMHQPEGWIINNVTMAFPHPGVVQAAQDPANGIMQPNELNGLGIYSIRASVPSPFINITCAMGIDEASLAPFLYRNPNNGVLYNNSTLQPHQPADPYLDGTPFDAIFEWGPDYGEYNWPPIFPMLPSEYNTLANDTTNLPFGRKSIYVLGKGGVTVTTNYALCELRVGQTPDCSTQYNASSNSATLEAICSDRKDGMRYVDSTPDATSGNDSYNSDWPKIASMWVASINMASGVIGGNSSTARLWSELIFSDPLKDWKTGELLPNINLPSPAEALANYSGYGNILDPPQIQYFNALVHQQHYASGGTADYEQAFQVVLFAVFLINIIILVYWLWHRAWFMDFSDPTAIISIAIGSPVPEKTTKDSDGDDTSDKKRLKQPWIVTSDPASQSFMLSPKVEEGGKESHSSHGRARFSK</sequence>
<feature type="transmembrane region" description="Helical" evidence="2">
    <location>
        <begin position="244"/>
        <end position="268"/>
    </location>
</feature>
<keyword evidence="2" id="KW-0812">Transmembrane</keyword>
<evidence type="ECO:0000256" key="1">
    <source>
        <dbReference type="SAM" id="MobiDB-lite"/>
    </source>
</evidence>
<evidence type="ECO:0000313" key="4">
    <source>
        <dbReference type="Proteomes" id="UP001271007"/>
    </source>
</evidence>
<proteinExistence type="predicted"/>
<accession>A0AAJ0G963</accession>
<keyword evidence="2" id="KW-1133">Transmembrane helix</keyword>